<feature type="signal peptide" evidence="7">
    <location>
        <begin position="1"/>
        <end position="24"/>
    </location>
</feature>
<dbReference type="EC" id="3.1.4.46" evidence="1"/>
<sequence length="657" mass="72864">MFKTGEKMIGYLLFFVFLIHTNEAKCGMGKPPSVPLKKWMTLSGGVPQIVANGGFSGLFPASSIPAYEFASLNSLPGTILLCDLQFTRDGQGFCESEIALQNMTNIDDRDPKGQKTYNVNGQEIHGWFGLDYDAVYIFNNVTLNQNLLTRPPWWNGQYDNFYNQHRMSPEDFILSSMEDVQPEFISSPEIGFLKSIGPKAKAAKTKMIFKFLGPDVVEPTTKVKYGSLAAKLPMIKSFASGIVVPREYIWPTNNGYLQAEPTNLVLDAHNYDPAREYLQYVDNSQFSVDGVITDFPVTASAAIGCLYQDKNASRTLKTLIISHDGASGDFPGSTDLAHQKAIDDGSDIIDCSVQMSKDGIAFCLTSPDLTDSTTAATLFMDRATQIPEIQLDNEIFSFDLTWTEIQSLKPQIQKSFRDLLRNPLNKNKGKFVMLSEFLELAKTKAVLGILINIENAAYLESKKGLDITGTVSTALSNATFDKQSTQKVLIQSDDSSVLLKFKDIPTYQRVLEIKKDISGTPHELAQEVKKYADYILYQEFHQHSPAMHAANVSVYVGILKNEFSNLLLDYYSDPYVEIATLVDARIDGLITDFPASASSYMRSPCHNKAAPYKISGVMPCDMFASVKQKDQAPTAAPAPDHIGPLLTIDDIVDDFYD</sequence>
<evidence type="ECO:0000256" key="4">
    <source>
        <dbReference type="ARBA" id="ARBA00022801"/>
    </source>
</evidence>
<dbReference type="PANTHER" id="PTHR43620:SF44">
    <property type="entry name" value="GLYCEROPHOSPHODIESTER PHOSPHODIESTERASE GDPDL6-RELATED"/>
    <property type="match status" value="1"/>
</dbReference>
<comment type="caution">
    <text evidence="9">The sequence shown here is derived from an EMBL/GenBank/DDBJ whole genome shotgun (WGS) entry which is preliminary data.</text>
</comment>
<dbReference type="EMBL" id="CACTIH010009202">
    <property type="protein sequence ID" value="CAA3027394.1"/>
    <property type="molecule type" value="Genomic_DNA"/>
</dbReference>
<keyword evidence="3" id="KW-0319">Glycerol metabolism</keyword>
<dbReference type="Gene3D" id="3.20.20.190">
    <property type="entry name" value="Phosphatidylinositol (PI) phosphodiesterase"/>
    <property type="match status" value="2"/>
</dbReference>
<evidence type="ECO:0000256" key="3">
    <source>
        <dbReference type="ARBA" id="ARBA00022798"/>
    </source>
</evidence>
<dbReference type="GO" id="GO:0006071">
    <property type="term" value="P:glycerol metabolic process"/>
    <property type="evidence" value="ECO:0007669"/>
    <property type="project" value="UniProtKB-KW"/>
</dbReference>
<evidence type="ECO:0000313" key="10">
    <source>
        <dbReference type="Proteomes" id="UP000594638"/>
    </source>
</evidence>
<feature type="domain" description="GP-PDE" evidence="8">
    <location>
        <begin position="318"/>
        <end position="601"/>
    </location>
</feature>
<keyword evidence="4" id="KW-0378">Hydrolase</keyword>
<keyword evidence="10" id="KW-1185">Reference proteome</keyword>
<dbReference type="PANTHER" id="PTHR43620">
    <property type="entry name" value="GLYCEROPHOSPHORYL DIESTER PHOSPHODIESTERASE"/>
    <property type="match status" value="1"/>
</dbReference>
<reference evidence="9 10" key="1">
    <citation type="submission" date="2019-12" db="EMBL/GenBank/DDBJ databases">
        <authorList>
            <person name="Alioto T."/>
            <person name="Alioto T."/>
            <person name="Gomez Garrido J."/>
        </authorList>
    </citation>
    <scope>NUCLEOTIDE SEQUENCE [LARGE SCALE GENOMIC DNA]</scope>
</reference>
<dbReference type="GO" id="GO:0006629">
    <property type="term" value="P:lipid metabolic process"/>
    <property type="evidence" value="ECO:0007669"/>
    <property type="project" value="InterPro"/>
</dbReference>
<keyword evidence="5" id="KW-0325">Glycoprotein</keyword>
<evidence type="ECO:0000256" key="7">
    <source>
        <dbReference type="SAM" id="SignalP"/>
    </source>
</evidence>
<dbReference type="InterPro" id="IPR030395">
    <property type="entry name" value="GP_PDE_dom"/>
</dbReference>
<evidence type="ECO:0000256" key="6">
    <source>
        <dbReference type="ARBA" id="ARBA00047512"/>
    </source>
</evidence>
<feature type="chain" id="PRO_5035774517" description="glycerophosphodiester phosphodiesterase" evidence="7">
    <location>
        <begin position="25"/>
        <end position="657"/>
    </location>
</feature>
<dbReference type="AlphaFoldDB" id="A0A8S0VC02"/>
<protein>
    <recommendedName>
        <fullName evidence="1">glycerophosphodiester phosphodiesterase</fullName>
        <ecNumber evidence="1">3.1.4.46</ecNumber>
    </recommendedName>
</protein>
<dbReference type="Pfam" id="PF03009">
    <property type="entry name" value="GDPD"/>
    <property type="match status" value="1"/>
</dbReference>
<accession>A0A8S0VC02</accession>
<feature type="domain" description="GP-PDE" evidence="8">
    <location>
        <begin position="47"/>
        <end position="303"/>
    </location>
</feature>
<gene>
    <name evidence="9" type="ORF">OLEA9_A030337</name>
</gene>
<dbReference type="GO" id="GO:0008889">
    <property type="term" value="F:glycerophosphodiester phosphodiesterase activity"/>
    <property type="evidence" value="ECO:0007669"/>
    <property type="project" value="UniProtKB-EC"/>
</dbReference>
<dbReference type="InterPro" id="IPR017946">
    <property type="entry name" value="PLC-like_Pdiesterase_TIM-brl"/>
</dbReference>
<dbReference type="PROSITE" id="PS51704">
    <property type="entry name" value="GP_PDE"/>
    <property type="match status" value="2"/>
</dbReference>
<proteinExistence type="predicted"/>
<dbReference type="SUPFAM" id="SSF51695">
    <property type="entry name" value="PLC-like phosphodiesterases"/>
    <property type="match status" value="2"/>
</dbReference>
<dbReference type="Gramene" id="OE9A030337T1">
    <property type="protein sequence ID" value="OE9A030337C1"/>
    <property type="gene ID" value="OE9A030337"/>
</dbReference>
<evidence type="ECO:0000256" key="5">
    <source>
        <dbReference type="ARBA" id="ARBA00023180"/>
    </source>
</evidence>
<evidence type="ECO:0000256" key="1">
    <source>
        <dbReference type="ARBA" id="ARBA00012247"/>
    </source>
</evidence>
<evidence type="ECO:0000313" key="9">
    <source>
        <dbReference type="EMBL" id="CAA3027394.1"/>
    </source>
</evidence>
<keyword evidence="2 7" id="KW-0732">Signal</keyword>
<name>A0A8S0VC02_OLEEU</name>
<organism evidence="9 10">
    <name type="scientific">Olea europaea subsp. europaea</name>
    <dbReference type="NCBI Taxonomy" id="158383"/>
    <lineage>
        <taxon>Eukaryota</taxon>
        <taxon>Viridiplantae</taxon>
        <taxon>Streptophyta</taxon>
        <taxon>Embryophyta</taxon>
        <taxon>Tracheophyta</taxon>
        <taxon>Spermatophyta</taxon>
        <taxon>Magnoliopsida</taxon>
        <taxon>eudicotyledons</taxon>
        <taxon>Gunneridae</taxon>
        <taxon>Pentapetalae</taxon>
        <taxon>asterids</taxon>
        <taxon>lamiids</taxon>
        <taxon>Lamiales</taxon>
        <taxon>Oleaceae</taxon>
        <taxon>Oleeae</taxon>
        <taxon>Olea</taxon>
    </lineage>
</organism>
<dbReference type="Proteomes" id="UP000594638">
    <property type="component" value="Unassembled WGS sequence"/>
</dbReference>
<dbReference type="OrthoDB" id="1058301at2759"/>
<evidence type="ECO:0000259" key="8">
    <source>
        <dbReference type="PROSITE" id="PS51704"/>
    </source>
</evidence>
<evidence type="ECO:0000256" key="2">
    <source>
        <dbReference type="ARBA" id="ARBA00022729"/>
    </source>
</evidence>
<dbReference type="FunFam" id="3.20.20.190:FF:000011">
    <property type="entry name" value="Glycerophosphodiester phosphodiesterase GDPDL3"/>
    <property type="match status" value="1"/>
</dbReference>
<comment type="catalytic activity">
    <reaction evidence="6">
        <text>a sn-glycero-3-phosphodiester + H2O = an alcohol + sn-glycerol 3-phosphate + H(+)</text>
        <dbReference type="Rhea" id="RHEA:12969"/>
        <dbReference type="ChEBI" id="CHEBI:15377"/>
        <dbReference type="ChEBI" id="CHEBI:15378"/>
        <dbReference type="ChEBI" id="CHEBI:30879"/>
        <dbReference type="ChEBI" id="CHEBI:57597"/>
        <dbReference type="ChEBI" id="CHEBI:83408"/>
        <dbReference type="EC" id="3.1.4.46"/>
    </reaction>
</comment>